<accession>A0A0B7ADI1</accession>
<reference evidence="2" key="1">
    <citation type="submission" date="2014-12" db="EMBL/GenBank/DDBJ databases">
        <title>Insight into the proteome of Arion vulgaris.</title>
        <authorList>
            <person name="Aradska J."/>
            <person name="Bulat T."/>
            <person name="Smidak R."/>
            <person name="Sarate P."/>
            <person name="Gangsoo J."/>
            <person name="Sialana F."/>
            <person name="Bilban M."/>
            <person name="Lubec G."/>
        </authorList>
    </citation>
    <scope>NUCLEOTIDE SEQUENCE</scope>
    <source>
        <tissue evidence="2">Skin</tissue>
    </source>
</reference>
<evidence type="ECO:0000313" key="2">
    <source>
        <dbReference type="EMBL" id="CEK79054.1"/>
    </source>
</evidence>
<dbReference type="AlphaFoldDB" id="A0A0B7ADI1"/>
<name>A0A0B7ADI1_9EUPU</name>
<protein>
    <submittedName>
        <fullName evidence="2">Uncharacterized protein</fullName>
    </submittedName>
</protein>
<organism evidence="2">
    <name type="scientific">Arion vulgaris</name>
    <dbReference type="NCBI Taxonomy" id="1028688"/>
    <lineage>
        <taxon>Eukaryota</taxon>
        <taxon>Metazoa</taxon>
        <taxon>Spiralia</taxon>
        <taxon>Lophotrochozoa</taxon>
        <taxon>Mollusca</taxon>
        <taxon>Gastropoda</taxon>
        <taxon>Heterobranchia</taxon>
        <taxon>Euthyneura</taxon>
        <taxon>Panpulmonata</taxon>
        <taxon>Eupulmonata</taxon>
        <taxon>Stylommatophora</taxon>
        <taxon>Helicina</taxon>
        <taxon>Arionoidea</taxon>
        <taxon>Arionidae</taxon>
        <taxon>Arion</taxon>
    </lineage>
</organism>
<gene>
    <name evidence="2" type="primary">ORF113345</name>
    <name evidence="1" type="synonym">ORF113340</name>
</gene>
<dbReference type="EMBL" id="HACG01032187">
    <property type="protein sequence ID" value="CEK79052.1"/>
    <property type="molecule type" value="Transcribed_RNA"/>
</dbReference>
<dbReference type="EMBL" id="HACG01032189">
    <property type="protein sequence ID" value="CEK79054.1"/>
    <property type="molecule type" value="Transcribed_RNA"/>
</dbReference>
<evidence type="ECO:0000313" key="1">
    <source>
        <dbReference type="EMBL" id="CEK79052.1"/>
    </source>
</evidence>
<sequence>MVSILSRVSLLRCQQFYFGVHISGKHCPGHLCIPRLHNNNLRWKIGLKL</sequence>
<proteinExistence type="predicted"/>